<dbReference type="InterPro" id="IPR011761">
    <property type="entry name" value="ATP-grasp"/>
</dbReference>
<dbReference type="AlphaFoldDB" id="H5SJB9"/>
<reference evidence="7" key="2">
    <citation type="journal article" date="2012" name="PLoS ONE">
        <title>A Deeply Branching Thermophilic Bacterium with an Ancient Acetyl-CoA Pathway Dominates a Subsurface Ecosystem.</title>
        <authorList>
            <person name="Takami H."/>
            <person name="Noguchi H."/>
            <person name="Takaki Y."/>
            <person name="Uchiyama I."/>
            <person name="Toyoda A."/>
            <person name="Nishi S."/>
            <person name="Chee G.-J."/>
            <person name="Arai W."/>
            <person name="Nunoura T."/>
            <person name="Itoh T."/>
            <person name="Hattori M."/>
            <person name="Takai K."/>
        </authorList>
    </citation>
    <scope>NUCLEOTIDE SEQUENCE</scope>
</reference>
<dbReference type="InterPro" id="IPR014089">
    <property type="entry name" value="AcCoA-synth-alpha"/>
</dbReference>
<comment type="similarity">
    <text evidence="4">In the N-terminal section; belongs to the acetate CoA ligase alpha subunit family.</text>
</comment>
<dbReference type="InterPro" id="IPR043938">
    <property type="entry name" value="Ligase_CoA_dom"/>
</dbReference>
<keyword evidence="3 5" id="KW-0067">ATP-binding</keyword>
<dbReference type="InterPro" id="IPR036291">
    <property type="entry name" value="NAD(P)-bd_dom_sf"/>
</dbReference>
<dbReference type="Pfam" id="PF19045">
    <property type="entry name" value="Ligase_CoA_2"/>
    <property type="match status" value="1"/>
</dbReference>
<dbReference type="InterPro" id="IPR051538">
    <property type="entry name" value="Acyl-CoA_Synth/Transferase"/>
</dbReference>
<gene>
    <name evidence="7" type="ORF">HGMM_F35G12C26</name>
    <name evidence="8" type="ORF">HGMM_F51D07C07</name>
</gene>
<dbReference type="EMBL" id="AP011778">
    <property type="protein sequence ID" value="BAL57526.1"/>
    <property type="molecule type" value="Genomic_DNA"/>
</dbReference>
<evidence type="ECO:0000256" key="5">
    <source>
        <dbReference type="PROSITE-ProRule" id="PRU00409"/>
    </source>
</evidence>
<sequence length="712" mass="77736">MTTHSPESLRALFAPKSVAVIGASTKPDSLGRVVFKNILFYGYTGVVYPVNPKAHSILGVKAYPSVLDIPDEIDLAVIIVPALAVASVLDECGRKGVRAAIIISAGFKEIGEEGAKRELELQQIAQRYGIALLGPNCLGLINTDPHVSLNATFAPGMPRQGNIAFISQSGALGVAALEYAQRQKIGLSKFISIGNKADLHENHLLEYLKDDPLSDVILLYVEDLEDPQEFHKLATEITSERAKKIPILAIKSGRTLEGAKAATSHTGALAGSDEVYDSVFMQSGVLRVETIEELFDYAVAFAQQPLPKGNKIAIVTNAGGAGILATDAAVRYGLQLASFTEETVKRLRELLPPTVSVGNPVDMTGEPNESRYETIVRTVLADPNVNGVIVIAAPHILMSLENIARNIVRAVQETNTEKPVLACLMAVTDARPAIEILEAINIPNYSFPERAARALAAMARYHDWVHRPRTEYKVFTDIQIERAREIIAHAKRDGRRLLLEPEAHDLLKAYGFPVLKYRLAKSEAEALQAAHEIGYPVVLKIVSPDIVHKVDVGGVKLDIHNDAELRESYRQMLAHVTQAKPSAQIAGVFVQEFVQGGKETILGLKRDPLFGPLLMFGLGGIYVEALRDVTFRLAPVRELGIQRMIRQIRGFRILEGFRGELPSDIDAIAECLARLSQLATQIEEIVELDINPLIVLERGRGARVVDARIVVA</sequence>
<dbReference type="NCBIfam" id="TIGR02717">
    <property type="entry name" value="AcCoA-syn-alpha"/>
    <property type="match status" value="1"/>
</dbReference>
<dbReference type="GO" id="GO:0005524">
    <property type="term" value="F:ATP binding"/>
    <property type="evidence" value="ECO:0007669"/>
    <property type="project" value="UniProtKB-UniRule"/>
</dbReference>
<dbReference type="Gene3D" id="3.30.1490.20">
    <property type="entry name" value="ATP-grasp fold, A domain"/>
    <property type="match status" value="1"/>
</dbReference>
<name>H5SJB9_9BACT</name>
<proteinExistence type="inferred from homology"/>
<dbReference type="PANTHER" id="PTHR43334:SF1">
    <property type="entry name" value="3-HYDROXYPROPIONATE--COA LIGASE [ADP-FORMING]"/>
    <property type="match status" value="1"/>
</dbReference>
<dbReference type="Gene3D" id="3.30.470.20">
    <property type="entry name" value="ATP-grasp fold, B domain"/>
    <property type="match status" value="1"/>
</dbReference>
<evidence type="ECO:0000259" key="6">
    <source>
        <dbReference type="PROSITE" id="PS50975"/>
    </source>
</evidence>
<evidence type="ECO:0000256" key="4">
    <source>
        <dbReference type="ARBA" id="ARBA00060888"/>
    </source>
</evidence>
<dbReference type="InterPro" id="IPR013815">
    <property type="entry name" value="ATP_grasp_subdomain_1"/>
</dbReference>
<evidence type="ECO:0000256" key="2">
    <source>
        <dbReference type="ARBA" id="ARBA00022741"/>
    </source>
</evidence>
<dbReference type="EMBL" id="AP011741">
    <property type="protein sequence ID" value="BAL56255.1"/>
    <property type="molecule type" value="Genomic_DNA"/>
</dbReference>
<organism evidence="7">
    <name type="scientific">uncultured Acetothermia bacterium</name>
    <dbReference type="NCBI Taxonomy" id="236499"/>
    <lineage>
        <taxon>Bacteria</taxon>
        <taxon>Candidatus Bipolaricaulota</taxon>
        <taxon>environmental samples</taxon>
    </lineage>
</organism>
<keyword evidence="1" id="KW-0436">Ligase</keyword>
<dbReference type="FunFam" id="3.30.1490.20:FF:000020">
    <property type="entry name" value="Protein lysine acetyltransferase"/>
    <property type="match status" value="1"/>
</dbReference>
<evidence type="ECO:0000256" key="1">
    <source>
        <dbReference type="ARBA" id="ARBA00022598"/>
    </source>
</evidence>
<dbReference type="InterPro" id="IPR032875">
    <property type="entry name" value="Succ_CoA_lig_flav_dom"/>
</dbReference>
<dbReference type="GO" id="GO:0043758">
    <property type="term" value="F:acetate-CoA ligase (ADP-forming) activity"/>
    <property type="evidence" value="ECO:0007669"/>
    <property type="project" value="InterPro"/>
</dbReference>
<accession>H5SJB9</accession>
<protein>
    <submittedName>
        <fullName evidence="7">CoA-binding domain-containing protein</fullName>
    </submittedName>
</protein>
<dbReference type="SUPFAM" id="SSF56059">
    <property type="entry name" value="Glutathione synthetase ATP-binding domain-like"/>
    <property type="match status" value="1"/>
</dbReference>
<keyword evidence="2 5" id="KW-0547">Nucleotide-binding</keyword>
<dbReference type="SMART" id="SM00881">
    <property type="entry name" value="CoA_binding"/>
    <property type="match status" value="1"/>
</dbReference>
<dbReference type="Gene3D" id="3.40.50.261">
    <property type="entry name" value="Succinyl-CoA synthetase domains"/>
    <property type="match status" value="2"/>
</dbReference>
<dbReference type="PANTHER" id="PTHR43334">
    <property type="entry name" value="ACETATE--COA LIGASE [ADP-FORMING]"/>
    <property type="match status" value="1"/>
</dbReference>
<dbReference type="Pfam" id="PF13549">
    <property type="entry name" value="ATP-grasp_5"/>
    <property type="match status" value="1"/>
</dbReference>
<evidence type="ECO:0000313" key="7">
    <source>
        <dbReference type="EMBL" id="BAL56255.1"/>
    </source>
</evidence>
<dbReference type="SUPFAM" id="SSF52210">
    <property type="entry name" value="Succinyl-CoA synthetase domains"/>
    <property type="match status" value="2"/>
</dbReference>
<dbReference type="InterPro" id="IPR003781">
    <property type="entry name" value="CoA-bd"/>
</dbReference>
<dbReference type="SUPFAM" id="SSF51735">
    <property type="entry name" value="NAD(P)-binding Rossmann-fold domains"/>
    <property type="match status" value="1"/>
</dbReference>
<feature type="domain" description="ATP-grasp" evidence="6">
    <location>
        <begin position="504"/>
        <end position="540"/>
    </location>
</feature>
<dbReference type="PROSITE" id="PS50975">
    <property type="entry name" value="ATP_GRASP"/>
    <property type="match status" value="1"/>
</dbReference>
<dbReference type="GO" id="GO:0046872">
    <property type="term" value="F:metal ion binding"/>
    <property type="evidence" value="ECO:0007669"/>
    <property type="project" value="InterPro"/>
</dbReference>
<dbReference type="Gene3D" id="3.40.50.720">
    <property type="entry name" value="NAD(P)-binding Rossmann-like Domain"/>
    <property type="match status" value="1"/>
</dbReference>
<evidence type="ECO:0000256" key="3">
    <source>
        <dbReference type="ARBA" id="ARBA00022840"/>
    </source>
</evidence>
<dbReference type="InterPro" id="IPR016102">
    <property type="entry name" value="Succinyl-CoA_synth-like"/>
</dbReference>
<reference evidence="7" key="1">
    <citation type="journal article" date="2005" name="Environ. Microbiol.">
        <title>Genetic and functional properties of uncultivated thermophilic crenarchaeotes from a subsurface gold mine as revealed by analysis of genome fragments.</title>
        <authorList>
            <person name="Nunoura T."/>
            <person name="Hirayama H."/>
            <person name="Takami H."/>
            <person name="Oida H."/>
            <person name="Nishi S."/>
            <person name="Shimamura S."/>
            <person name="Suzuki Y."/>
            <person name="Inagaki F."/>
            <person name="Takai K."/>
            <person name="Nealson K.H."/>
            <person name="Horikoshi K."/>
        </authorList>
    </citation>
    <scope>NUCLEOTIDE SEQUENCE</scope>
</reference>
<dbReference type="Pfam" id="PF13380">
    <property type="entry name" value="CoA_binding_2"/>
    <property type="match status" value="1"/>
</dbReference>
<dbReference type="Pfam" id="PF13607">
    <property type="entry name" value="Succ_CoA_lig"/>
    <property type="match status" value="1"/>
</dbReference>
<evidence type="ECO:0000313" key="8">
    <source>
        <dbReference type="EMBL" id="BAL57526.1"/>
    </source>
</evidence>